<protein>
    <submittedName>
        <fullName evidence="1">DUF2256 domain-containing protein</fullName>
    </submittedName>
</protein>
<comment type="caution">
    <text evidence="1">The sequence shown here is derived from an EMBL/GenBank/DDBJ whole genome shotgun (WGS) entry which is preliminary data.</text>
</comment>
<dbReference type="InterPro" id="IPR017136">
    <property type="entry name" value="UCP037205"/>
</dbReference>
<name>A0ABV9CZ93_9GAMM</name>
<keyword evidence="2" id="KW-1185">Reference proteome</keyword>
<dbReference type="Proteomes" id="UP001596030">
    <property type="component" value="Unassembled WGS sequence"/>
</dbReference>
<proteinExistence type="predicted"/>
<organism evidence="1 2">
    <name type="scientific">Chromohalobacter sarecensis</name>
    <dbReference type="NCBI Taxonomy" id="245294"/>
    <lineage>
        <taxon>Bacteria</taxon>
        <taxon>Pseudomonadati</taxon>
        <taxon>Pseudomonadota</taxon>
        <taxon>Gammaproteobacteria</taxon>
        <taxon>Oceanospirillales</taxon>
        <taxon>Halomonadaceae</taxon>
        <taxon>Chromohalobacter</taxon>
    </lineage>
</organism>
<evidence type="ECO:0000313" key="1">
    <source>
        <dbReference type="EMBL" id="MFC4538338.1"/>
    </source>
</evidence>
<dbReference type="Pfam" id="PF10013">
    <property type="entry name" value="DUF2256"/>
    <property type="match status" value="1"/>
</dbReference>
<sequence>MPHRKPHLPTKICPVCQRPFTWRKKWARDFIADVGAGREPVHTGRARPAAWLTRGVTSSCTGGAFIYPRRIRPRASARLQASWMPR</sequence>
<dbReference type="EMBL" id="JBHSEU010000010">
    <property type="protein sequence ID" value="MFC4538338.1"/>
    <property type="molecule type" value="Genomic_DNA"/>
</dbReference>
<reference evidence="2" key="1">
    <citation type="journal article" date="2019" name="Int. J. Syst. Evol. Microbiol.">
        <title>The Global Catalogue of Microorganisms (GCM) 10K type strain sequencing project: providing services to taxonomists for standard genome sequencing and annotation.</title>
        <authorList>
            <consortium name="The Broad Institute Genomics Platform"/>
            <consortium name="The Broad Institute Genome Sequencing Center for Infectious Disease"/>
            <person name="Wu L."/>
            <person name="Ma J."/>
        </authorList>
    </citation>
    <scope>NUCLEOTIDE SEQUENCE [LARGE SCALE GENOMIC DNA]</scope>
    <source>
        <strain evidence="2">CGMCC 1.12121</strain>
    </source>
</reference>
<evidence type="ECO:0000313" key="2">
    <source>
        <dbReference type="Proteomes" id="UP001596030"/>
    </source>
</evidence>
<accession>A0ABV9CZ93</accession>
<dbReference type="RefSeq" id="WP_246967791.1">
    <property type="nucleotide sequence ID" value="NZ_JAKGAN010000001.1"/>
</dbReference>
<gene>
    <name evidence="1" type="ORF">ACFO0U_06060</name>
</gene>